<evidence type="ECO:0000256" key="1">
    <source>
        <dbReference type="ARBA" id="ARBA00022679"/>
    </source>
</evidence>
<dbReference type="GO" id="GO:0008168">
    <property type="term" value="F:methyltransferase activity"/>
    <property type="evidence" value="ECO:0007669"/>
    <property type="project" value="UniProtKB-KW"/>
</dbReference>
<organism evidence="3 4">
    <name type="scientific">Melissococcus plutonius</name>
    <dbReference type="NCBI Taxonomy" id="33970"/>
    <lineage>
        <taxon>Bacteria</taxon>
        <taxon>Bacillati</taxon>
        <taxon>Bacillota</taxon>
        <taxon>Bacilli</taxon>
        <taxon>Lactobacillales</taxon>
        <taxon>Enterococcaceae</taxon>
        <taxon>Melissococcus</taxon>
    </lineage>
</organism>
<accession>A0A2Z5Y3U4</accession>
<dbReference type="GeneID" id="57043866"/>
<sequence>MAYETFFYIYDEVMDAALYQEWLAFTKRHLPKKTKKILELACGTGALAVALSKAGFDVTALDLSSEMLSIANHRAISELVSIQFVEGNMLDLSNIEQYEAVTCFSDSLCYMENLQEVQQVFNEVYKILGKDGFFIFDVHSIFQIDKVFPQYNYHYQTDDFAFLWESYSGEDEHSIEHFLTFFVKETEESQNFVRLDELHHERTYALDDYLGSLREAGFKDIAVYSDFLDVYPSEKSKRWFFVCQK</sequence>
<evidence type="ECO:0000313" key="3">
    <source>
        <dbReference type="EMBL" id="BBC61430.1"/>
    </source>
</evidence>
<keyword evidence="3" id="KW-0489">Methyltransferase</keyword>
<protein>
    <submittedName>
        <fullName evidence="3">Methyltransferase</fullName>
    </submittedName>
</protein>
<gene>
    <name evidence="3" type="ORF">DAT561_1325</name>
</gene>
<dbReference type="EMBL" id="AP018492">
    <property type="protein sequence ID" value="BBC61430.1"/>
    <property type="molecule type" value="Genomic_DNA"/>
</dbReference>
<feature type="domain" description="Methyltransferase" evidence="2">
    <location>
        <begin position="37"/>
        <end position="132"/>
    </location>
</feature>
<dbReference type="InterPro" id="IPR029063">
    <property type="entry name" value="SAM-dependent_MTases_sf"/>
</dbReference>
<proteinExistence type="predicted"/>
<dbReference type="InterPro" id="IPR041698">
    <property type="entry name" value="Methyltransf_25"/>
</dbReference>
<reference evidence="3 4" key="1">
    <citation type="submission" date="2018-01" db="EMBL/GenBank/DDBJ databases">
        <title>Whole genome sequence of Melissococcus plutonius DAT561.</title>
        <authorList>
            <person name="Okumura K."/>
            <person name="Takamatsu D."/>
            <person name="Okura M."/>
        </authorList>
    </citation>
    <scope>NUCLEOTIDE SEQUENCE [LARGE SCALE GENOMIC DNA]</scope>
    <source>
        <strain evidence="3 4">DAT561</strain>
    </source>
</reference>
<evidence type="ECO:0000313" key="4">
    <source>
        <dbReference type="Proteomes" id="UP000269226"/>
    </source>
</evidence>
<dbReference type="Pfam" id="PF13649">
    <property type="entry name" value="Methyltransf_25"/>
    <property type="match status" value="1"/>
</dbReference>
<dbReference type="SUPFAM" id="SSF53335">
    <property type="entry name" value="S-adenosyl-L-methionine-dependent methyltransferases"/>
    <property type="match status" value="1"/>
</dbReference>
<evidence type="ECO:0000259" key="2">
    <source>
        <dbReference type="Pfam" id="PF13649"/>
    </source>
</evidence>
<dbReference type="CDD" id="cd02440">
    <property type="entry name" value="AdoMet_MTases"/>
    <property type="match status" value="1"/>
</dbReference>
<dbReference type="Gene3D" id="3.40.50.150">
    <property type="entry name" value="Vaccinia Virus protein VP39"/>
    <property type="match status" value="1"/>
</dbReference>
<dbReference type="AlphaFoldDB" id="A0A2Z5Y3U4"/>
<dbReference type="GO" id="GO:0032259">
    <property type="term" value="P:methylation"/>
    <property type="evidence" value="ECO:0007669"/>
    <property type="project" value="UniProtKB-KW"/>
</dbReference>
<name>A0A2Z5Y3U4_9ENTE</name>
<dbReference type="Gene3D" id="2.20.25.110">
    <property type="entry name" value="S-adenosyl-L-methionine-dependent methyltransferases"/>
    <property type="match status" value="1"/>
</dbReference>
<dbReference type="RefSeq" id="WP_015695258.1">
    <property type="nucleotide sequence ID" value="NZ_AP018492.1"/>
</dbReference>
<dbReference type="PANTHER" id="PTHR43861">
    <property type="entry name" value="TRANS-ACONITATE 2-METHYLTRANSFERASE-RELATED"/>
    <property type="match status" value="1"/>
</dbReference>
<keyword evidence="1 3" id="KW-0808">Transferase</keyword>
<dbReference type="Proteomes" id="UP000269226">
    <property type="component" value="Chromosome"/>
</dbReference>